<dbReference type="OrthoDB" id="823440at2"/>
<dbReference type="EMBL" id="CP022188">
    <property type="protein sequence ID" value="AWI81996.1"/>
    <property type="molecule type" value="Genomic_DNA"/>
</dbReference>
<gene>
    <name evidence="1" type="ORF">CEW87_10520</name>
</gene>
<dbReference type="AlphaFoldDB" id="A0A2U8HA64"/>
<reference evidence="1 2" key="1">
    <citation type="submission" date="2017-06" db="EMBL/GenBank/DDBJ databases">
        <title>Azoarcus sp. TSNA42 complete genome sequence.</title>
        <authorList>
            <person name="Woo J.-H."/>
            <person name="Kim H.-S."/>
        </authorList>
    </citation>
    <scope>NUCLEOTIDE SEQUENCE [LARGE SCALE GENOMIC DNA]</scope>
    <source>
        <strain evidence="1 2">TSNA42</strain>
    </source>
</reference>
<name>A0A2U8HA64_9RHOO</name>
<dbReference type="Gene3D" id="3.40.50.150">
    <property type="entry name" value="Vaccinia Virus protein VP39"/>
    <property type="match status" value="1"/>
</dbReference>
<protein>
    <recommendedName>
        <fullName evidence="3">Class I SAM-dependent methyltransferase</fullName>
    </recommendedName>
</protein>
<dbReference type="Proteomes" id="UP000244902">
    <property type="component" value="Chromosome"/>
</dbReference>
<sequence length="248" mass="27397">MSLLTLLSLVVLAVSALILYKTRKVHLATFPLLQDLAATRRETESLFGQIHALLALERTLALPHALPPMRGWAGSPDFLLVVANEVLRSKPAVVMECSSGVSTIVVARCLQLNGKGHVYSLEHDAPYAAKTRDLIHSYGLQEWATVIHAPLETRRTDTPWYAEDAIPASLEPIDILVVDGPPQNTAPLARLPALARLLHRMSANAVVIMDDADRDDEIEIVKRWKSFVPQSTERRPHCEKGCAILHMS</sequence>
<dbReference type="InterPro" id="IPR029063">
    <property type="entry name" value="SAM-dependent_MTases_sf"/>
</dbReference>
<evidence type="ECO:0000313" key="1">
    <source>
        <dbReference type="EMBL" id="AWI81996.1"/>
    </source>
</evidence>
<dbReference type="SUPFAM" id="SSF53335">
    <property type="entry name" value="S-adenosyl-L-methionine-dependent methyltransferases"/>
    <property type="match status" value="1"/>
</dbReference>
<dbReference type="Pfam" id="PF13578">
    <property type="entry name" value="Methyltransf_24"/>
    <property type="match status" value="1"/>
</dbReference>
<accession>A0A2U8HA64</accession>
<evidence type="ECO:0008006" key="3">
    <source>
        <dbReference type="Google" id="ProtNLM"/>
    </source>
</evidence>
<evidence type="ECO:0000313" key="2">
    <source>
        <dbReference type="Proteomes" id="UP000244902"/>
    </source>
</evidence>
<proteinExistence type="predicted"/>
<organism evidence="1 2">
    <name type="scientific">Parazoarcus communis</name>
    <dbReference type="NCBI Taxonomy" id="41977"/>
    <lineage>
        <taxon>Bacteria</taxon>
        <taxon>Pseudomonadati</taxon>
        <taxon>Pseudomonadota</taxon>
        <taxon>Betaproteobacteria</taxon>
        <taxon>Rhodocyclales</taxon>
        <taxon>Zoogloeaceae</taxon>
        <taxon>Parazoarcus</taxon>
    </lineage>
</organism>